<protein>
    <recommendedName>
        <fullName evidence="4">Secreted protein</fullName>
    </recommendedName>
</protein>
<dbReference type="OrthoDB" id="9942535at2"/>
<keyword evidence="1" id="KW-0732">Signal</keyword>
<evidence type="ECO:0000256" key="1">
    <source>
        <dbReference type="SAM" id="SignalP"/>
    </source>
</evidence>
<sequence length="150" mass="14901">MKAPRTAMAGVAVAALAAAAFATAAPASASYGGKAAYQIALSDNISGKQGGGVWIWWALNSDGTGDYSGSDCGHGGGGAASDKGDVTWNYSTDGTQIIIHGTVLNGLGGYESTVTIPATFGHYTGTDESFLTLPGFLPGGIGNAQLQVSP</sequence>
<proteinExistence type="predicted"/>
<gene>
    <name evidence="2" type="ORF">LK10_02330</name>
</gene>
<evidence type="ECO:0000313" key="3">
    <source>
        <dbReference type="Proteomes" id="UP000030982"/>
    </source>
</evidence>
<feature type="signal peptide" evidence="1">
    <location>
        <begin position="1"/>
        <end position="24"/>
    </location>
</feature>
<organism evidence="2 3">
    <name type="scientific">Sinomonas humi</name>
    <dbReference type="NCBI Taxonomy" id="1338436"/>
    <lineage>
        <taxon>Bacteria</taxon>
        <taxon>Bacillati</taxon>
        <taxon>Actinomycetota</taxon>
        <taxon>Actinomycetes</taxon>
        <taxon>Micrococcales</taxon>
        <taxon>Micrococcaceae</taxon>
        <taxon>Sinomonas</taxon>
    </lineage>
</organism>
<keyword evidence="3" id="KW-1185">Reference proteome</keyword>
<feature type="chain" id="PRO_5039316732" description="Secreted protein" evidence="1">
    <location>
        <begin position="25"/>
        <end position="150"/>
    </location>
</feature>
<dbReference type="RefSeq" id="WP_043119832.1">
    <property type="nucleotide sequence ID" value="NZ_JTDL01000036.1"/>
</dbReference>
<dbReference type="PROSITE" id="PS51318">
    <property type="entry name" value="TAT"/>
    <property type="match status" value="1"/>
</dbReference>
<accession>A0A0B2AP03</accession>
<evidence type="ECO:0000313" key="2">
    <source>
        <dbReference type="EMBL" id="KHL05127.1"/>
    </source>
</evidence>
<dbReference type="Proteomes" id="UP000030982">
    <property type="component" value="Unassembled WGS sequence"/>
</dbReference>
<dbReference type="EMBL" id="JTDL01000036">
    <property type="protein sequence ID" value="KHL05127.1"/>
    <property type="molecule type" value="Genomic_DNA"/>
</dbReference>
<name>A0A0B2AP03_9MICC</name>
<comment type="caution">
    <text evidence="2">The sequence shown here is derived from an EMBL/GenBank/DDBJ whole genome shotgun (WGS) entry which is preliminary data.</text>
</comment>
<dbReference type="AlphaFoldDB" id="A0A0B2AP03"/>
<evidence type="ECO:0008006" key="4">
    <source>
        <dbReference type="Google" id="ProtNLM"/>
    </source>
</evidence>
<reference evidence="2 3" key="1">
    <citation type="submission" date="2014-09" db="EMBL/GenBank/DDBJ databases">
        <title>Genome sequence of Sinomonas sp. MUSC 117.</title>
        <authorList>
            <person name="Lee L.-H."/>
        </authorList>
    </citation>
    <scope>NUCLEOTIDE SEQUENCE [LARGE SCALE GENOMIC DNA]</scope>
    <source>
        <strain evidence="2 3">MUSC 117</strain>
    </source>
</reference>
<dbReference type="InterPro" id="IPR006311">
    <property type="entry name" value="TAT_signal"/>
</dbReference>